<name>A0A177NUY7_9GAMM</name>
<organism evidence="3 4">
    <name type="scientific">Methylomonas koyamae</name>
    <dbReference type="NCBI Taxonomy" id="702114"/>
    <lineage>
        <taxon>Bacteria</taxon>
        <taxon>Pseudomonadati</taxon>
        <taxon>Pseudomonadota</taxon>
        <taxon>Gammaproteobacteria</taxon>
        <taxon>Methylococcales</taxon>
        <taxon>Methylococcaceae</taxon>
        <taxon>Methylomonas</taxon>
    </lineage>
</organism>
<sequence length="127" mass="13311">MSDLSVTSALQSGFQQLSSVSAKRNAEQAEQLAQSLRKQADSAQAMADKYEEKALALDSRANQAQVKSDDLNNRLTLSNAFRQAGEQVTKIVNEAEVQPATYSASGLTTTAGDTSATGVGGNIDTVA</sequence>
<evidence type="ECO:0000313" key="3">
    <source>
        <dbReference type="EMBL" id="OAI21612.1"/>
    </source>
</evidence>
<protein>
    <submittedName>
        <fullName evidence="3">Uncharacterized protein</fullName>
    </submittedName>
</protein>
<proteinExistence type="predicted"/>
<gene>
    <name evidence="3" type="ORF">A1355_23200</name>
</gene>
<accession>A0A177NUY7</accession>
<dbReference type="Proteomes" id="UP000077628">
    <property type="component" value="Unassembled WGS sequence"/>
</dbReference>
<dbReference type="RefSeq" id="WP_064026830.1">
    <property type="nucleotide sequence ID" value="NZ_LUUK01000096.1"/>
</dbReference>
<feature type="region of interest" description="Disordered" evidence="2">
    <location>
        <begin position="103"/>
        <end position="127"/>
    </location>
</feature>
<dbReference type="EMBL" id="LUUK01000096">
    <property type="protein sequence ID" value="OAI21612.1"/>
    <property type="molecule type" value="Genomic_DNA"/>
</dbReference>
<reference evidence="4" key="1">
    <citation type="submission" date="2016-03" db="EMBL/GenBank/DDBJ databases">
        <authorList>
            <person name="Heylen K."/>
            <person name="De Vos P."/>
            <person name="Vekeman B."/>
        </authorList>
    </citation>
    <scope>NUCLEOTIDE SEQUENCE [LARGE SCALE GENOMIC DNA]</scope>
    <source>
        <strain evidence="4">R-45383</strain>
    </source>
</reference>
<feature type="compositionally biased region" description="Polar residues" evidence="2">
    <location>
        <begin position="103"/>
        <end position="117"/>
    </location>
</feature>
<evidence type="ECO:0000256" key="1">
    <source>
        <dbReference type="SAM" id="Coils"/>
    </source>
</evidence>
<evidence type="ECO:0000313" key="4">
    <source>
        <dbReference type="Proteomes" id="UP000077628"/>
    </source>
</evidence>
<dbReference type="AlphaFoldDB" id="A0A177NUY7"/>
<keyword evidence="4" id="KW-1185">Reference proteome</keyword>
<keyword evidence="1" id="KW-0175">Coiled coil</keyword>
<comment type="caution">
    <text evidence="3">The sequence shown here is derived from an EMBL/GenBank/DDBJ whole genome shotgun (WGS) entry which is preliminary data.</text>
</comment>
<feature type="coiled-coil region" evidence="1">
    <location>
        <begin position="19"/>
        <end position="67"/>
    </location>
</feature>
<evidence type="ECO:0000256" key="2">
    <source>
        <dbReference type="SAM" id="MobiDB-lite"/>
    </source>
</evidence>